<dbReference type="InterPro" id="IPR036866">
    <property type="entry name" value="RibonucZ/Hydroxyglut_hydro"/>
</dbReference>
<evidence type="ECO:0000313" key="2">
    <source>
        <dbReference type="EMBL" id="GAA0259428.1"/>
    </source>
</evidence>
<organism evidence="2 3">
    <name type="scientific">Cryptosporangium japonicum</name>
    <dbReference type="NCBI Taxonomy" id="80872"/>
    <lineage>
        <taxon>Bacteria</taxon>
        <taxon>Bacillati</taxon>
        <taxon>Actinomycetota</taxon>
        <taxon>Actinomycetes</taxon>
        <taxon>Cryptosporangiales</taxon>
        <taxon>Cryptosporangiaceae</taxon>
        <taxon>Cryptosporangium</taxon>
    </lineage>
</organism>
<dbReference type="SMART" id="SM00849">
    <property type="entry name" value="Lactamase_B"/>
    <property type="match status" value="1"/>
</dbReference>
<dbReference type="CDD" id="cd16282">
    <property type="entry name" value="metallo-hydrolase-like_MBL-fold"/>
    <property type="match status" value="1"/>
</dbReference>
<sequence>MSTSPHDHVGIDDARVEDLGGGLFAYIQPDGSWFINNTGFLVGRDGVTVVDACSTERRTRAFRDAVGAVTGQPMRVLVNTHSHPDHTTGNALFAEAAIVAHETTREDVKRGFPPLDGVWQPFDPGSLPPAPPFLTYRDGVTLWVDDLRCEVTHVGLPAHTTNDSIVWVPERSVLYAGDLVFAGGTPFLMSGSVAGSIQVLTDVIAPLNAATIVPGHGPVCGPEVLTDVLEYLRFVQDTARAAKDAGLSPLDAGRETDLGRFAEWTDRERIVGNLHRAYAELDGAPLGAPLDVVQVLTDMVTYNGGEPLTCYA</sequence>
<dbReference type="RefSeq" id="WP_344651442.1">
    <property type="nucleotide sequence ID" value="NZ_BAAAGX010000020.1"/>
</dbReference>
<dbReference type="SUPFAM" id="SSF56281">
    <property type="entry name" value="Metallo-hydrolase/oxidoreductase"/>
    <property type="match status" value="1"/>
</dbReference>
<proteinExistence type="predicted"/>
<name>A0ABN0URR5_9ACTN</name>
<evidence type="ECO:0000259" key="1">
    <source>
        <dbReference type="SMART" id="SM00849"/>
    </source>
</evidence>
<protein>
    <submittedName>
        <fullName evidence="2">MBL fold metallo-hydrolase</fullName>
    </submittedName>
</protein>
<dbReference type="PANTHER" id="PTHR42951:SF4">
    <property type="entry name" value="ACYL-COENZYME A THIOESTERASE MBLAC2"/>
    <property type="match status" value="1"/>
</dbReference>
<gene>
    <name evidence="2" type="ORF">GCM10009539_51020</name>
</gene>
<dbReference type="PANTHER" id="PTHR42951">
    <property type="entry name" value="METALLO-BETA-LACTAMASE DOMAIN-CONTAINING"/>
    <property type="match status" value="1"/>
</dbReference>
<dbReference type="EMBL" id="BAAAGX010000020">
    <property type="protein sequence ID" value="GAA0259428.1"/>
    <property type="molecule type" value="Genomic_DNA"/>
</dbReference>
<evidence type="ECO:0000313" key="3">
    <source>
        <dbReference type="Proteomes" id="UP001500967"/>
    </source>
</evidence>
<keyword evidence="3" id="KW-1185">Reference proteome</keyword>
<dbReference type="Gene3D" id="3.60.15.10">
    <property type="entry name" value="Ribonuclease Z/Hydroxyacylglutathione hydrolase-like"/>
    <property type="match status" value="1"/>
</dbReference>
<dbReference type="Proteomes" id="UP001500967">
    <property type="component" value="Unassembled WGS sequence"/>
</dbReference>
<comment type="caution">
    <text evidence="2">The sequence shown here is derived from an EMBL/GenBank/DDBJ whole genome shotgun (WGS) entry which is preliminary data.</text>
</comment>
<dbReference type="InterPro" id="IPR050855">
    <property type="entry name" value="NDM-1-like"/>
</dbReference>
<accession>A0ABN0URR5</accession>
<dbReference type="Pfam" id="PF00753">
    <property type="entry name" value="Lactamase_B"/>
    <property type="match status" value="1"/>
</dbReference>
<reference evidence="2 3" key="1">
    <citation type="journal article" date="2019" name="Int. J. Syst. Evol. Microbiol.">
        <title>The Global Catalogue of Microorganisms (GCM) 10K type strain sequencing project: providing services to taxonomists for standard genome sequencing and annotation.</title>
        <authorList>
            <consortium name="The Broad Institute Genomics Platform"/>
            <consortium name="The Broad Institute Genome Sequencing Center for Infectious Disease"/>
            <person name="Wu L."/>
            <person name="Ma J."/>
        </authorList>
    </citation>
    <scope>NUCLEOTIDE SEQUENCE [LARGE SCALE GENOMIC DNA]</scope>
    <source>
        <strain evidence="2 3">JCM 10425</strain>
    </source>
</reference>
<dbReference type="InterPro" id="IPR001279">
    <property type="entry name" value="Metallo-B-lactamas"/>
</dbReference>
<feature type="domain" description="Metallo-beta-lactamase" evidence="1">
    <location>
        <begin position="35"/>
        <end position="216"/>
    </location>
</feature>